<keyword evidence="9" id="KW-0472">Membrane</keyword>
<proteinExistence type="inferred from homology"/>
<evidence type="ECO:0000313" key="14">
    <source>
        <dbReference type="Proteomes" id="UP001054945"/>
    </source>
</evidence>
<organism evidence="13 14">
    <name type="scientific">Caerostris extrusa</name>
    <name type="common">Bark spider</name>
    <name type="synonym">Caerostris bankana</name>
    <dbReference type="NCBI Taxonomy" id="172846"/>
    <lineage>
        <taxon>Eukaryota</taxon>
        <taxon>Metazoa</taxon>
        <taxon>Ecdysozoa</taxon>
        <taxon>Arthropoda</taxon>
        <taxon>Chelicerata</taxon>
        <taxon>Arachnida</taxon>
        <taxon>Araneae</taxon>
        <taxon>Araneomorphae</taxon>
        <taxon>Entelegynae</taxon>
        <taxon>Araneoidea</taxon>
        <taxon>Araneidae</taxon>
        <taxon>Caerostris</taxon>
    </lineage>
</organism>
<evidence type="ECO:0000256" key="1">
    <source>
        <dbReference type="ARBA" id="ARBA00004141"/>
    </source>
</evidence>
<comment type="subcellular location">
    <subcellularLocation>
        <location evidence="1">Membrane</location>
        <topology evidence="1">Multi-pass membrane protein</topology>
    </subcellularLocation>
</comment>
<dbReference type="PANTHER" id="PTHR11690">
    <property type="entry name" value="AMILORIDE-SENSITIVE SODIUM CHANNEL-RELATED"/>
    <property type="match status" value="1"/>
</dbReference>
<evidence type="ECO:0000256" key="6">
    <source>
        <dbReference type="ARBA" id="ARBA00022989"/>
    </source>
</evidence>
<evidence type="ECO:0000256" key="5">
    <source>
        <dbReference type="ARBA" id="ARBA00022692"/>
    </source>
</evidence>
<evidence type="ECO:0000256" key="9">
    <source>
        <dbReference type="ARBA" id="ARBA00023136"/>
    </source>
</evidence>
<gene>
    <name evidence="13" type="primary">scnn1b</name>
    <name evidence="13" type="ORF">CEXT_96541</name>
</gene>
<reference evidence="13 14" key="1">
    <citation type="submission" date="2021-06" db="EMBL/GenBank/DDBJ databases">
        <title>Caerostris extrusa draft genome.</title>
        <authorList>
            <person name="Kono N."/>
            <person name="Arakawa K."/>
        </authorList>
    </citation>
    <scope>NUCLEOTIDE SEQUENCE [LARGE SCALE GENOMIC DNA]</scope>
</reference>
<evidence type="ECO:0000256" key="4">
    <source>
        <dbReference type="ARBA" id="ARBA00022461"/>
    </source>
</evidence>
<evidence type="ECO:0000313" key="13">
    <source>
        <dbReference type="EMBL" id="GIY72669.1"/>
    </source>
</evidence>
<keyword evidence="3 12" id="KW-0813">Transport</keyword>
<keyword evidence="8 12" id="KW-0406">Ion transport</keyword>
<evidence type="ECO:0000256" key="8">
    <source>
        <dbReference type="ARBA" id="ARBA00023065"/>
    </source>
</evidence>
<dbReference type="AlphaFoldDB" id="A0AAV4VRU8"/>
<evidence type="ECO:0000256" key="10">
    <source>
        <dbReference type="ARBA" id="ARBA00023201"/>
    </source>
</evidence>
<dbReference type="GO" id="GO:0015280">
    <property type="term" value="F:ligand-gated sodium channel activity"/>
    <property type="evidence" value="ECO:0007669"/>
    <property type="project" value="TreeGrafter"/>
</dbReference>
<evidence type="ECO:0000256" key="2">
    <source>
        <dbReference type="ARBA" id="ARBA00007193"/>
    </source>
</evidence>
<accession>A0AAV4VRU8</accession>
<dbReference type="PRINTS" id="PR01078">
    <property type="entry name" value="AMINACHANNEL"/>
</dbReference>
<dbReference type="Pfam" id="PF00858">
    <property type="entry name" value="ASC"/>
    <property type="match status" value="1"/>
</dbReference>
<keyword evidence="11 12" id="KW-0407">Ion channel</keyword>
<dbReference type="EMBL" id="BPLR01014977">
    <property type="protein sequence ID" value="GIY72669.1"/>
    <property type="molecule type" value="Genomic_DNA"/>
</dbReference>
<dbReference type="InterPro" id="IPR001873">
    <property type="entry name" value="ENaC"/>
</dbReference>
<name>A0AAV4VRU8_CAEEX</name>
<keyword evidence="6" id="KW-1133">Transmembrane helix</keyword>
<keyword evidence="5 12" id="KW-0812">Transmembrane</keyword>
<keyword evidence="10 12" id="KW-0739">Sodium transport</keyword>
<keyword evidence="4 12" id="KW-0894">Sodium channel</keyword>
<protein>
    <submittedName>
        <fullName evidence="13">Amiloride-sensitive sodium channel subunit beta</fullName>
    </submittedName>
</protein>
<keyword evidence="7" id="KW-0915">Sodium</keyword>
<comment type="caution">
    <text evidence="13">The sequence shown here is derived from an EMBL/GenBank/DDBJ whole genome shotgun (WGS) entry which is preliminary data.</text>
</comment>
<dbReference type="GO" id="GO:0005886">
    <property type="term" value="C:plasma membrane"/>
    <property type="evidence" value="ECO:0007669"/>
    <property type="project" value="TreeGrafter"/>
</dbReference>
<evidence type="ECO:0000256" key="12">
    <source>
        <dbReference type="RuleBase" id="RU000679"/>
    </source>
</evidence>
<dbReference type="Gene3D" id="2.60.470.10">
    <property type="entry name" value="Acid-sensing ion channels like domains"/>
    <property type="match status" value="1"/>
</dbReference>
<sequence length="233" mass="26703">MKTIPTASVHRFLQKFHQESQRCELIRIPSTPYSNETCLCEGTSTQDSWGGSFPEEDIQGLLDSIPEENVKNVIQIIKRSKTYDLVDVEEALMPSIYELYNYGVTFDSLVTSNFTVLYHPNYGKCYMFNYVGNEHSEVEEPIEIDRYGSTSGLQLLLRVSDSDAFDLLRREVGARIVIHDPHMLPFVAEYGVNVEATGHDCCRVIPVQDTQIGETMGQLRRRGHRRRRWTPGH</sequence>
<dbReference type="Proteomes" id="UP001054945">
    <property type="component" value="Unassembled WGS sequence"/>
</dbReference>
<evidence type="ECO:0000256" key="11">
    <source>
        <dbReference type="ARBA" id="ARBA00023303"/>
    </source>
</evidence>
<evidence type="ECO:0000256" key="3">
    <source>
        <dbReference type="ARBA" id="ARBA00022448"/>
    </source>
</evidence>
<dbReference type="PANTHER" id="PTHR11690:SF248">
    <property type="entry name" value="PICKPOCKET 17, ISOFORM A"/>
    <property type="match status" value="1"/>
</dbReference>
<comment type="similarity">
    <text evidence="2 12">Belongs to the amiloride-sensitive sodium channel (TC 1.A.6) family.</text>
</comment>
<keyword evidence="14" id="KW-1185">Reference proteome</keyword>
<evidence type="ECO:0000256" key="7">
    <source>
        <dbReference type="ARBA" id="ARBA00023053"/>
    </source>
</evidence>